<keyword evidence="7" id="KW-1185">Reference proteome</keyword>
<dbReference type="PROSITE" id="PS51257">
    <property type="entry name" value="PROKAR_LIPOPROTEIN"/>
    <property type="match status" value="1"/>
</dbReference>
<dbReference type="STRING" id="1499967.U27_03864"/>
<dbReference type="PRINTS" id="PR01021">
    <property type="entry name" value="OMPADOMAIN"/>
</dbReference>
<proteinExistence type="predicted"/>
<comment type="subcellular location">
    <subcellularLocation>
        <location evidence="1">Cell outer membrane</location>
    </subcellularLocation>
</comment>
<dbReference type="SUPFAM" id="SSF103088">
    <property type="entry name" value="OmpA-like"/>
    <property type="match status" value="1"/>
</dbReference>
<evidence type="ECO:0000313" key="7">
    <source>
        <dbReference type="Proteomes" id="UP000030661"/>
    </source>
</evidence>
<dbReference type="eggNOG" id="COG2885">
    <property type="taxonomic scope" value="Bacteria"/>
</dbReference>
<evidence type="ECO:0000256" key="2">
    <source>
        <dbReference type="ARBA" id="ARBA00023136"/>
    </source>
</evidence>
<dbReference type="GO" id="GO:0009279">
    <property type="term" value="C:cell outer membrane"/>
    <property type="evidence" value="ECO:0007669"/>
    <property type="project" value="UniProtKB-SubCell"/>
</dbReference>
<dbReference type="Gene3D" id="2.60.40.10">
    <property type="entry name" value="Immunoglobulins"/>
    <property type="match status" value="1"/>
</dbReference>
<dbReference type="Proteomes" id="UP000030661">
    <property type="component" value="Unassembled WGS sequence"/>
</dbReference>
<sequence length="260" mass="28810">MGKYTATRIGIDVAGILLLILIMSGCTQTSDLTQRIMGRDIAAQRGAEGEGWCPSITVFTVTPLTAKCGDPVSLELAATAPQSDQLSYLWEIEGQSFETGHRAVWHTPTCQTIEDPEKVYTVRGVVTDGECSVTRSVEVKVLCNCALDTMVHFEFAKANLDATAKTELDGIAEKVLQNPEYSVLIEGHTDYIGNEQNNERLGKRRAEAVKNYLIKTWQIDADRLITRSYGEKQPIAPNETTEGRAKNRRAEVFRIILTTR</sequence>
<evidence type="ECO:0000256" key="3">
    <source>
        <dbReference type="ARBA" id="ARBA00023237"/>
    </source>
</evidence>
<keyword evidence="2 4" id="KW-0472">Membrane</keyword>
<organism evidence="6 7">
    <name type="scientific">Vecturithrix granuli</name>
    <dbReference type="NCBI Taxonomy" id="1499967"/>
    <lineage>
        <taxon>Bacteria</taxon>
        <taxon>Candidatus Moduliflexota</taxon>
        <taxon>Candidatus Vecturitrichia</taxon>
        <taxon>Candidatus Vecturitrichales</taxon>
        <taxon>Candidatus Vecturitrichaceae</taxon>
        <taxon>Candidatus Vecturithrix</taxon>
    </lineage>
</organism>
<dbReference type="AlphaFoldDB" id="A0A081BX45"/>
<dbReference type="HOGENOM" id="CLU_1060323_0_0_0"/>
<evidence type="ECO:0000259" key="5">
    <source>
        <dbReference type="PROSITE" id="PS51123"/>
    </source>
</evidence>
<reference evidence="6 7" key="1">
    <citation type="journal article" date="2015" name="PeerJ">
        <title>First genomic representation of candidate bacterial phylum KSB3 points to enhanced environmental sensing as a trigger of wastewater bulking.</title>
        <authorList>
            <person name="Sekiguchi Y."/>
            <person name="Ohashi A."/>
            <person name="Parks D.H."/>
            <person name="Yamauchi T."/>
            <person name="Tyson G.W."/>
            <person name="Hugenholtz P."/>
        </authorList>
    </citation>
    <scope>NUCLEOTIDE SEQUENCE [LARGE SCALE GENOMIC DNA]</scope>
</reference>
<dbReference type="PROSITE" id="PS51123">
    <property type="entry name" value="OMPA_2"/>
    <property type="match status" value="1"/>
</dbReference>
<dbReference type="Pfam" id="PF00691">
    <property type="entry name" value="OmpA"/>
    <property type="match status" value="1"/>
</dbReference>
<dbReference type="Gene3D" id="3.30.1330.60">
    <property type="entry name" value="OmpA-like domain"/>
    <property type="match status" value="1"/>
</dbReference>
<gene>
    <name evidence="6" type="ORF">U27_03864</name>
</gene>
<dbReference type="InterPro" id="IPR013783">
    <property type="entry name" value="Ig-like_fold"/>
</dbReference>
<protein>
    <submittedName>
        <fullName evidence="6">Outer membrane protein</fullName>
    </submittedName>
</protein>
<dbReference type="InterPro" id="IPR006664">
    <property type="entry name" value="OMP_bac"/>
</dbReference>
<dbReference type="CDD" id="cd07185">
    <property type="entry name" value="OmpA_C-like"/>
    <property type="match status" value="1"/>
</dbReference>
<dbReference type="InterPro" id="IPR036737">
    <property type="entry name" value="OmpA-like_sf"/>
</dbReference>
<keyword evidence="3" id="KW-0998">Cell outer membrane</keyword>
<evidence type="ECO:0000256" key="1">
    <source>
        <dbReference type="ARBA" id="ARBA00004442"/>
    </source>
</evidence>
<dbReference type="InterPro" id="IPR050330">
    <property type="entry name" value="Bact_OuterMem_StrucFunc"/>
</dbReference>
<name>A0A081BX45_VECG1</name>
<dbReference type="PANTHER" id="PTHR30329">
    <property type="entry name" value="STATOR ELEMENT OF FLAGELLAR MOTOR COMPLEX"/>
    <property type="match status" value="1"/>
</dbReference>
<dbReference type="InterPro" id="IPR006665">
    <property type="entry name" value="OmpA-like"/>
</dbReference>
<dbReference type="EMBL" id="DF820465">
    <property type="protein sequence ID" value="GAK56900.1"/>
    <property type="molecule type" value="Genomic_DNA"/>
</dbReference>
<evidence type="ECO:0000313" key="6">
    <source>
        <dbReference type="EMBL" id="GAK56900.1"/>
    </source>
</evidence>
<accession>A0A081BX45</accession>
<evidence type="ECO:0000256" key="4">
    <source>
        <dbReference type="PROSITE-ProRule" id="PRU00473"/>
    </source>
</evidence>
<feature type="domain" description="OmpA-like" evidence="5">
    <location>
        <begin position="140"/>
        <end position="258"/>
    </location>
</feature>
<dbReference type="PANTHER" id="PTHR30329:SF21">
    <property type="entry name" value="LIPOPROTEIN YIAD-RELATED"/>
    <property type="match status" value="1"/>
</dbReference>